<dbReference type="PANTHER" id="PTHR12358">
    <property type="entry name" value="SPHINGOSINE KINASE"/>
    <property type="match status" value="1"/>
</dbReference>
<dbReference type="Gene3D" id="2.60.200.40">
    <property type="match status" value="1"/>
</dbReference>
<proteinExistence type="predicted"/>
<dbReference type="SUPFAM" id="SSF111331">
    <property type="entry name" value="NAD kinase/diacylglycerol kinase-like"/>
    <property type="match status" value="1"/>
</dbReference>
<dbReference type="AlphaFoldDB" id="A0A9P0QTD4"/>
<dbReference type="InterPro" id="IPR050187">
    <property type="entry name" value="Lipid_Phosphate_FormReg"/>
</dbReference>
<protein>
    <recommendedName>
        <fullName evidence="1">DAGKc domain-containing protein</fullName>
    </recommendedName>
</protein>
<evidence type="ECO:0000313" key="3">
    <source>
        <dbReference type="Proteomes" id="UP000837801"/>
    </source>
</evidence>
<name>A0A9P0QTD4_9ASCO</name>
<keyword evidence="3" id="KW-1185">Reference proteome</keyword>
<accession>A0A9P0QTD4</accession>
<dbReference type="InterPro" id="IPR016064">
    <property type="entry name" value="NAD/diacylglycerol_kinase_sf"/>
</dbReference>
<dbReference type="InterPro" id="IPR017438">
    <property type="entry name" value="ATP-NAD_kinase_N"/>
</dbReference>
<gene>
    <name evidence="2" type="ORF">CLIB1423_17S03290</name>
</gene>
<dbReference type="EMBL" id="CAKXYY010000017">
    <property type="protein sequence ID" value="CAH2354623.1"/>
    <property type="molecule type" value="Genomic_DNA"/>
</dbReference>
<dbReference type="Proteomes" id="UP000837801">
    <property type="component" value="Unassembled WGS sequence"/>
</dbReference>
<dbReference type="GO" id="GO:0046512">
    <property type="term" value="P:sphingosine biosynthetic process"/>
    <property type="evidence" value="ECO:0007669"/>
    <property type="project" value="TreeGrafter"/>
</dbReference>
<dbReference type="GO" id="GO:0005737">
    <property type="term" value="C:cytoplasm"/>
    <property type="evidence" value="ECO:0007669"/>
    <property type="project" value="TreeGrafter"/>
</dbReference>
<dbReference type="GO" id="GO:0016020">
    <property type="term" value="C:membrane"/>
    <property type="evidence" value="ECO:0007669"/>
    <property type="project" value="TreeGrafter"/>
</dbReference>
<comment type="caution">
    <text evidence="2">The sequence shown here is derived from an EMBL/GenBank/DDBJ whole genome shotgun (WGS) entry which is preliminary data.</text>
</comment>
<dbReference type="PANTHER" id="PTHR12358:SF108">
    <property type="entry name" value="DAGKC DOMAIN-CONTAINING PROTEIN"/>
    <property type="match status" value="1"/>
</dbReference>
<dbReference type="PROSITE" id="PS50146">
    <property type="entry name" value="DAGK"/>
    <property type="match status" value="1"/>
</dbReference>
<sequence length="413" mass="46016">MTSAKEEFVRKLKEKMGADPAAIVHPLFFTKDKTLVSVLQTEAVLSIIYSEEETGLAPGDAPTWIEFPEHLQGKEIFIIDSVYSGTGRDVKKDAYQQILEPLFNQFELKYTYVKTDSANSIKQYAGNFDKVSGKNPLVIFISGDTSIGEFINGLDESLKGGEDITFFNIPAGTGNSLALSLDNYSIADSVKSLLFPKETIPFNLYEVEFPQGSYFTALDVKTEDISGPLKFIVVLSWGFHASLVADSDTPELRKFGVKRFQIAAGQNLANEQKYEGSTQIDAKSIVEGPYAYWLLTPAKRFEKTFEISPKGNIADDSLYFVSFKTEPGADSNYIIDIMKEVYDSGKHIEDEKVIYEAIRNNEVIKLTISENAPESTRRFCLDGSIVKIPTGEAEIKISSGSNEFRGRKFFLLT</sequence>
<dbReference type="InterPro" id="IPR001206">
    <property type="entry name" value="Diacylglycerol_kinase_cat_dom"/>
</dbReference>
<organism evidence="2 3">
    <name type="scientific">[Candida] railenensis</name>
    <dbReference type="NCBI Taxonomy" id="45579"/>
    <lineage>
        <taxon>Eukaryota</taxon>
        <taxon>Fungi</taxon>
        <taxon>Dikarya</taxon>
        <taxon>Ascomycota</taxon>
        <taxon>Saccharomycotina</taxon>
        <taxon>Pichiomycetes</taxon>
        <taxon>Debaryomycetaceae</taxon>
        <taxon>Kurtzmaniella</taxon>
    </lineage>
</organism>
<reference evidence="2" key="1">
    <citation type="submission" date="2022-03" db="EMBL/GenBank/DDBJ databases">
        <authorList>
            <person name="Legras J.-L."/>
            <person name="Devillers H."/>
            <person name="Grondin C."/>
        </authorList>
    </citation>
    <scope>NUCLEOTIDE SEQUENCE</scope>
    <source>
        <strain evidence="2">CLIB 1423</strain>
    </source>
</reference>
<feature type="domain" description="DAGKc" evidence="1">
    <location>
        <begin position="92"/>
        <end position="211"/>
    </location>
</feature>
<evidence type="ECO:0000259" key="1">
    <source>
        <dbReference type="PROSITE" id="PS50146"/>
    </source>
</evidence>
<dbReference type="OrthoDB" id="3853857at2759"/>
<evidence type="ECO:0000313" key="2">
    <source>
        <dbReference type="EMBL" id="CAH2354623.1"/>
    </source>
</evidence>
<dbReference type="Pfam" id="PF00781">
    <property type="entry name" value="DAGK_cat"/>
    <property type="match status" value="1"/>
</dbReference>
<dbReference type="Gene3D" id="3.40.50.10330">
    <property type="entry name" value="Probable inorganic polyphosphate/atp-NAD kinase, domain 1"/>
    <property type="match status" value="1"/>
</dbReference>
<dbReference type="GO" id="GO:0001727">
    <property type="term" value="F:lipid kinase activity"/>
    <property type="evidence" value="ECO:0007669"/>
    <property type="project" value="TreeGrafter"/>
</dbReference>